<evidence type="ECO:0000313" key="3">
    <source>
        <dbReference type="Proteomes" id="UP000440513"/>
    </source>
</evidence>
<protein>
    <submittedName>
        <fullName evidence="2">AAA domain-containing protein</fullName>
    </submittedName>
</protein>
<dbReference type="Gene3D" id="3.40.50.300">
    <property type="entry name" value="P-loop containing nucleotide triphosphate hydrolases"/>
    <property type="match status" value="1"/>
</dbReference>
<feature type="domain" description="ATPase dynein-related AAA" evidence="1">
    <location>
        <begin position="198"/>
        <end position="372"/>
    </location>
</feature>
<proteinExistence type="predicted"/>
<name>A0A7X2P4P9_9FIRM</name>
<evidence type="ECO:0000313" key="2">
    <source>
        <dbReference type="EMBL" id="MST67406.1"/>
    </source>
</evidence>
<keyword evidence="3" id="KW-1185">Reference proteome</keyword>
<dbReference type="Pfam" id="PF07728">
    <property type="entry name" value="AAA_5"/>
    <property type="match status" value="1"/>
</dbReference>
<organism evidence="2 3">
    <name type="scientific">Oliverpabstia intestinalis</name>
    <dbReference type="NCBI Taxonomy" id="2606633"/>
    <lineage>
        <taxon>Bacteria</taxon>
        <taxon>Bacillati</taxon>
        <taxon>Bacillota</taxon>
        <taxon>Clostridia</taxon>
        <taxon>Lachnospirales</taxon>
        <taxon>Lachnospiraceae</taxon>
        <taxon>Oliverpabstia</taxon>
    </lineage>
</organism>
<comment type="caution">
    <text evidence="2">The sequence shown here is derived from an EMBL/GenBank/DDBJ whole genome shotgun (WGS) entry which is preliminary data.</text>
</comment>
<dbReference type="AlphaFoldDB" id="A0A7X2P4P9"/>
<dbReference type="EMBL" id="VUMS01000025">
    <property type="protein sequence ID" value="MST67406.1"/>
    <property type="molecule type" value="Genomic_DNA"/>
</dbReference>
<dbReference type="PANTHER" id="PTHR42759:SF1">
    <property type="entry name" value="MAGNESIUM-CHELATASE SUBUNIT CHLD"/>
    <property type="match status" value="1"/>
</dbReference>
<dbReference type="PANTHER" id="PTHR42759">
    <property type="entry name" value="MOXR FAMILY PROTEIN"/>
    <property type="match status" value="1"/>
</dbReference>
<dbReference type="Proteomes" id="UP000440513">
    <property type="component" value="Unassembled WGS sequence"/>
</dbReference>
<reference evidence="2 3" key="1">
    <citation type="submission" date="2019-08" db="EMBL/GenBank/DDBJ databases">
        <title>In-depth cultivation of the pig gut microbiome towards novel bacterial diversity and tailored functional studies.</title>
        <authorList>
            <person name="Wylensek D."/>
            <person name="Hitch T.C.A."/>
            <person name="Clavel T."/>
        </authorList>
    </citation>
    <scope>NUCLEOTIDE SEQUENCE [LARGE SCALE GENOMIC DNA]</scope>
    <source>
        <strain evidence="2 3">BSM-380-WT-5A</strain>
    </source>
</reference>
<dbReference type="GO" id="GO:0016887">
    <property type="term" value="F:ATP hydrolysis activity"/>
    <property type="evidence" value="ECO:0007669"/>
    <property type="project" value="InterPro"/>
</dbReference>
<dbReference type="InterPro" id="IPR011704">
    <property type="entry name" value="ATPase_dyneun-rel_AAA"/>
</dbReference>
<dbReference type="InterPro" id="IPR050764">
    <property type="entry name" value="CbbQ/NirQ/NorQ/GpvN"/>
</dbReference>
<sequence>MKKMIKIQKAMTYPKAADMMQLLDANTEEYLPLKIIVCENKVGKIEFFAEEMKKENGIGFLARGQEEAADIFRQYFQKKINCSVYLVSYETGRNVIFHAELEYETCEAELLQVDASVFEDMCQQIIGLGIAGRKELERNIRVMKDHRFPDELIRQILSRYRKYDRPIHIPKTIYIDPDKESKTSLLALCAINILIGSPLILEGDKSVGKNVCAETLAMIFHMPFDMITMTRSMTADDLYGTKSTDNTAAEKLTVAMASEYLKYQMGQEDADIHAASEFEYLKAKSSSVSIVQEHASFVHWLQHGGVYCLNEMNMAEANFLASFANQITDGSGFIDIQGYGRIQIHPDCVLIGTQNSNYTGTCEQNDATMSRFACIAFDYPASIRPMLEAVVGKKRLAGQYFAQVDAYYSLLRESVQQGTLENSCLNIRGFCRALNAVALIPGASTLRKQIELHVINTCPLDERMMLEQLLNQKITL</sequence>
<dbReference type="RefSeq" id="WP_154432805.1">
    <property type="nucleotide sequence ID" value="NZ_VUMS01000025.1"/>
</dbReference>
<gene>
    <name evidence="2" type="ORF">FYJ57_11935</name>
</gene>
<evidence type="ECO:0000259" key="1">
    <source>
        <dbReference type="Pfam" id="PF07728"/>
    </source>
</evidence>
<dbReference type="InterPro" id="IPR027417">
    <property type="entry name" value="P-loop_NTPase"/>
</dbReference>
<accession>A0A7X2P4P9</accession>
<dbReference type="GO" id="GO:0005524">
    <property type="term" value="F:ATP binding"/>
    <property type="evidence" value="ECO:0007669"/>
    <property type="project" value="InterPro"/>
</dbReference>
<dbReference type="SUPFAM" id="SSF52540">
    <property type="entry name" value="P-loop containing nucleoside triphosphate hydrolases"/>
    <property type="match status" value="1"/>
</dbReference>